<feature type="chain" id="PRO_5040834295" description="Mid2 domain-containing protein" evidence="3">
    <location>
        <begin position="19"/>
        <end position="354"/>
    </location>
</feature>
<accession>A0A9X0AHB8</accession>
<sequence>MLLLSILSALISYNLTNAEPISSRIPSMDEKLNLGSSHSFKSSLPHPLTRAPDLRQRRGAKGVTCGYYFGDSNSPLTVSTDSTCTTAYPLGIWGSCTYSGQLPICAMYGACIDDAGCSDGCHPYNVNTQDFTTTLSCTTDYCQSSLLSDRSSPRLGVQTSYSCDTTSQKAPALFFVSPLDTPYNVIASTTSSSDKSATSSTNSQFITSFQTFGSQPTSGSSFTSAPGSSSAPITPQATSVSSGHRAIFSTNHTGAIIGGAIGGVAFITLIAIAIWLLRRHRRKHNQLPTTQPSPSSHEPKDPGDHVHELMEKSGNTHEIGGNMVMAEADSPQIDRQPVEMHSPMIRREPVEMEA</sequence>
<dbReference type="AlphaFoldDB" id="A0A9X0AHB8"/>
<evidence type="ECO:0000256" key="3">
    <source>
        <dbReference type="SAM" id="SignalP"/>
    </source>
</evidence>
<dbReference type="Proteomes" id="UP001152300">
    <property type="component" value="Unassembled WGS sequence"/>
</dbReference>
<feature type="region of interest" description="Disordered" evidence="1">
    <location>
        <begin position="217"/>
        <end position="238"/>
    </location>
</feature>
<keyword evidence="5" id="KW-1185">Reference proteome</keyword>
<gene>
    <name evidence="4" type="ORF">OCU04_009202</name>
</gene>
<evidence type="ECO:0000313" key="4">
    <source>
        <dbReference type="EMBL" id="KAJ8062680.1"/>
    </source>
</evidence>
<feature type="signal peptide" evidence="3">
    <location>
        <begin position="1"/>
        <end position="18"/>
    </location>
</feature>
<evidence type="ECO:0000313" key="5">
    <source>
        <dbReference type="Proteomes" id="UP001152300"/>
    </source>
</evidence>
<comment type="caution">
    <text evidence="4">The sequence shown here is derived from an EMBL/GenBank/DDBJ whole genome shotgun (WGS) entry which is preliminary data.</text>
</comment>
<evidence type="ECO:0000256" key="1">
    <source>
        <dbReference type="SAM" id="MobiDB-lite"/>
    </source>
</evidence>
<reference evidence="4" key="1">
    <citation type="submission" date="2022-11" db="EMBL/GenBank/DDBJ databases">
        <title>Genome Resource of Sclerotinia nivalis Strain SnTB1, a Plant Pathogen Isolated from American Ginseng.</title>
        <authorList>
            <person name="Fan S."/>
        </authorList>
    </citation>
    <scope>NUCLEOTIDE SEQUENCE</scope>
    <source>
        <strain evidence="4">SnTB1</strain>
    </source>
</reference>
<evidence type="ECO:0008006" key="6">
    <source>
        <dbReference type="Google" id="ProtNLM"/>
    </source>
</evidence>
<dbReference type="EMBL" id="JAPEIS010000010">
    <property type="protein sequence ID" value="KAJ8062680.1"/>
    <property type="molecule type" value="Genomic_DNA"/>
</dbReference>
<evidence type="ECO:0000256" key="2">
    <source>
        <dbReference type="SAM" id="Phobius"/>
    </source>
</evidence>
<keyword evidence="2" id="KW-1133">Transmembrane helix</keyword>
<keyword evidence="3" id="KW-0732">Signal</keyword>
<name>A0A9X0AHB8_9HELO</name>
<feature type="compositionally biased region" description="Basic and acidic residues" evidence="1">
    <location>
        <begin position="297"/>
        <end position="308"/>
    </location>
</feature>
<feature type="region of interest" description="Disordered" evidence="1">
    <location>
        <begin position="285"/>
        <end position="308"/>
    </location>
</feature>
<keyword evidence="2" id="KW-0472">Membrane</keyword>
<dbReference type="OrthoDB" id="3558104at2759"/>
<feature type="compositionally biased region" description="Polar residues" evidence="1">
    <location>
        <begin position="286"/>
        <end position="296"/>
    </location>
</feature>
<organism evidence="4 5">
    <name type="scientific">Sclerotinia nivalis</name>
    <dbReference type="NCBI Taxonomy" id="352851"/>
    <lineage>
        <taxon>Eukaryota</taxon>
        <taxon>Fungi</taxon>
        <taxon>Dikarya</taxon>
        <taxon>Ascomycota</taxon>
        <taxon>Pezizomycotina</taxon>
        <taxon>Leotiomycetes</taxon>
        <taxon>Helotiales</taxon>
        <taxon>Sclerotiniaceae</taxon>
        <taxon>Sclerotinia</taxon>
    </lineage>
</organism>
<proteinExistence type="predicted"/>
<protein>
    <recommendedName>
        <fullName evidence="6">Mid2 domain-containing protein</fullName>
    </recommendedName>
</protein>
<feature type="transmembrane region" description="Helical" evidence="2">
    <location>
        <begin position="255"/>
        <end position="277"/>
    </location>
</feature>
<feature type="compositionally biased region" description="Low complexity" evidence="1">
    <location>
        <begin position="217"/>
        <end position="231"/>
    </location>
</feature>
<keyword evidence="2" id="KW-0812">Transmembrane</keyword>